<protein>
    <submittedName>
        <fullName evidence="2">VWFD domain-containing protein</fullName>
    </submittedName>
</protein>
<accession>A0A7E4VTZ4</accession>
<dbReference type="WBParaSite" id="Pan_g2766.t1">
    <property type="protein sequence ID" value="Pan_g2766.t1"/>
    <property type="gene ID" value="Pan_g2766"/>
</dbReference>
<reference evidence="1" key="1">
    <citation type="journal article" date="2013" name="Genetics">
        <title>The draft genome and transcriptome of Panagrellus redivivus are shaped by the harsh demands of a free-living lifestyle.</title>
        <authorList>
            <person name="Srinivasan J."/>
            <person name="Dillman A.R."/>
            <person name="Macchietto M.G."/>
            <person name="Heikkinen L."/>
            <person name="Lakso M."/>
            <person name="Fracchia K.M."/>
            <person name="Antoshechkin I."/>
            <person name="Mortazavi A."/>
            <person name="Wong G."/>
            <person name="Sternberg P.W."/>
        </authorList>
    </citation>
    <scope>NUCLEOTIDE SEQUENCE [LARGE SCALE GENOMIC DNA]</scope>
    <source>
        <strain evidence="1">MT8872</strain>
    </source>
</reference>
<organism evidence="1 2">
    <name type="scientific">Panagrellus redivivus</name>
    <name type="common">Microworm</name>
    <dbReference type="NCBI Taxonomy" id="6233"/>
    <lineage>
        <taxon>Eukaryota</taxon>
        <taxon>Metazoa</taxon>
        <taxon>Ecdysozoa</taxon>
        <taxon>Nematoda</taxon>
        <taxon>Chromadorea</taxon>
        <taxon>Rhabditida</taxon>
        <taxon>Tylenchina</taxon>
        <taxon>Panagrolaimomorpha</taxon>
        <taxon>Panagrolaimoidea</taxon>
        <taxon>Panagrolaimidae</taxon>
        <taxon>Panagrellus</taxon>
    </lineage>
</organism>
<name>A0A7E4VTZ4_PANRE</name>
<evidence type="ECO:0000313" key="2">
    <source>
        <dbReference type="WBParaSite" id="Pan_g2766.t1"/>
    </source>
</evidence>
<reference evidence="2" key="2">
    <citation type="submission" date="2020-10" db="UniProtKB">
        <authorList>
            <consortium name="WormBaseParasite"/>
        </authorList>
    </citation>
    <scope>IDENTIFICATION</scope>
</reference>
<dbReference type="Proteomes" id="UP000492821">
    <property type="component" value="Unassembled WGS sequence"/>
</dbReference>
<evidence type="ECO:0000313" key="1">
    <source>
        <dbReference type="Proteomes" id="UP000492821"/>
    </source>
</evidence>
<proteinExistence type="predicted"/>
<sequence>MLKTKTRLTAGIIETGCKFRAYLEDWSKLVVVQCCCDGHDDPNCAEVTSAVKEKKILCFDGTLTPNARFYFAKECHYTVTKHYKRIFPKNSHEKMKKSKLYHLYTSNIGQVEYDVSFAFLVEKNVESSCYEKTHQFDRDYYVINCATRSCDRSFQSGFVDLLDEKALSEAVLKAQVPHCENGSISIVAEDAALDKLPHLPNTTPVVGQFCMTRLKMGLHGSNKVIDINFGPIHRIDQDCNTHFVKADGEFQYKCCYEASSDLLHIEPNCHYSTILSVINSPDNDEEVKNEDEAIPDPTEADQIPTRQTVFENVDKCEQSNTGQLGKLSRRCQPGGHGCFHQKGLTDANEAVIASCIGGAEKLIAAHQNAFDRFHEALICLVEEAQNQCHVVESGTRREFLCCCGATVIRNHVASCVVDSNMLFNTKEYAVKYVGEFKDVD</sequence>
<dbReference type="AlphaFoldDB" id="A0A7E4VTZ4"/>
<keyword evidence="1" id="KW-1185">Reference proteome</keyword>